<dbReference type="EMBL" id="BKZQ01000001">
    <property type="protein sequence ID" value="GER68828.1"/>
    <property type="molecule type" value="Genomic_DNA"/>
</dbReference>
<dbReference type="Gene3D" id="3.40.50.11820">
    <property type="match status" value="1"/>
</dbReference>
<dbReference type="InterPro" id="IPR043149">
    <property type="entry name" value="TagF_N"/>
</dbReference>
<keyword evidence="3" id="KW-1003">Cell membrane</keyword>
<dbReference type="InterPro" id="IPR007554">
    <property type="entry name" value="Glycerophosphate_synth"/>
</dbReference>
<comment type="caution">
    <text evidence="7">The sequence shown here is derived from an EMBL/GenBank/DDBJ whole genome shotgun (WGS) entry which is preliminary data.</text>
</comment>
<reference evidence="7 8" key="1">
    <citation type="submission" date="2019-09" db="EMBL/GenBank/DDBJ databases">
        <title>Draft genome sequence of Bacillus sp. JC-7.</title>
        <authorList>
            <person name="Tanaka N."/>
            <person name="Shiwa Y."/>
            <person name="Fujita N."/>
            <person name="Tanasupawat S."/>
        </authorList>
    </citation>
    <scope>NUCLEOTIDE SEQUENCE [LARGE SCALE GENOMIC DNA]</scope>
    <source>
        <strain evidence="7 8">JC-7</strain>
    </source>
</reference>
<keyword evidence="5" id="KW-0777">Teichoic acid biosynthesis</keyword>
<dbReference type="InterPro" id="IPR043148">
    <property type="entry name" value="TagF_C"/>
</dbReference>
<gene>
    <name evidence="7" type="primary">tagB</name>
    <name evidence="7" type="ORF">BpJC7_01310</name>
</gene>
<dbReference type="RefSeq" id="WP_151679967.1">
    <property type="nucleotide sequence ID" value="NZ_BKZQ01000001.1"/>
</dbReference>
<dbReference type="Gene3D" id="3.40.50.12580">
    <property type="match status" value="1"/>
</dbReference>
<keyword evidence="8" id="KW-1185">Reference proteome</keyword>
<evidence type="ECO:0000313" key="7">
    <source>
        <dbReference type="EMBL" id="GER68828.1"/>
    </source>
</evidence>
<dbReference type="Pfam" id="PF04464">
    <property type="entry name" value="Glyphos_transf"/>
    <property type="match status" value="1"/>
</dbReference>
<organism evidence="7 8">
    <name type="scientific">Weizmannia acidilactici</name>
    <dbReference type="NCBI Taxonomy" id="2607726"/>
    <lineage>
        <taxon>Bacteria</taxon>
        <taxon>Bacillati</taxon>
        <taxon>Bacillota</taxon>
        <taxon>Bacilli</taxon>
        <taxon>Bacillales</taxon>
        <taxon>Bacillaceae</taxon>
        <taxon>Heyndrickxia</taxon>
    </lineage>
</organism>
<dbReference type="PANTHER" id="PTHR37316:SF1">
    <property type="entry name" value="TEICHOIC ACID GLYCEROL-PHOSPHATE PRIMASE"/>
    <property type="match status" value="1"/>
</dbReference>
<comment type="subcellular location">
    <subcellularLocation>
        <location evidence="1">Cell membrane</location>
        <topology evidence="1">Peripheral membrane protein</topology>
    </subcellularLocation>
</comment>
<keyword evidence="6" id="KW-0472">Membrane</keyword>
<evidence type="ECO:0000256" key="4">
    <source>
        <dbReference type="ARBA" id="ARBA00022679"/>
    </source>
</evidence>
<evidence type="ECO:0000256" key="3">
    <source>
        <dbReference type="ARBA" id="ARBA00022475"/>
    </source>
</evidence>
<dbReference type="Proteomes" id="UP000391919">
    <property type="component" value="Unassembled WGS sequence"/>
</dbReference>
<dbReference type="PANTHER" id="PTHR37316">
    <property type="entry name" value="TEICHOIC ACID GLYCEROL-PHOSPHATE PRIMASE"/>
    <property type="match status" value="1"/>
</dbReference>
<dbReference type="GO" id="GO:0019350">
    <property type="term" value="P:teichoic acid biosynthetic process"/>
    <property type="evidence" value="ECO:0007669"/>
    <property type="project" value="UniProtKB-KW"/>
</dbReference>
<evidence type="ECO:0000256" key="2">
    <source>
        <dbReference type="ARBA" id="ARBA00010488"/>
    </source>
</evidence>
<dbReference type="SUPFAM" id="SSF53756">
    <property type="entry name" value="UDP-Glycosyltransferase/glycogen phosphorylase"/>
    <property type="match status" value="1"/>
</dbReference>
<protein>
    <submittedName>
        <fullName evidence="7">Uncharacterized protein</fullName>
    </submittedName>
</protein>
<dbReference type="GO" id="GO:0005886">
    <property type="term" value="C:plasma membrane"/>
    <property type="evidence" value="ECO:0007669"/>
    <property type="project" value="UniProtKB-SubCell"/>
</dbReference>
<keyword evidence="4" id="KW-0808">Transferase</keyword>
<comment type="similarity">
    <text evidence="2">Belongs to the CDP-glycerol glycerophosphotransferase family.</text>
</comment>
<dbReference type="GO" id="GO:0047355">
    <property type="term" value="F:CDP-glycerol glycerophosphotransferase activity"/>
    <property type="evidence" value="ECO:0007669"/>
    <property type="project" value="InterPro"/>
</dbReference>
<evidence type="ECO:0000256" key="1">
    <source>
        <dbReference type="ARBA" id="ARBA00004202"/>
    </source>
</evidence>
<name>A0A5J4JER1_9BACI</name>
<accession>A0A5J4JER1</accession>
<sequence>MVRELFISLYLLLFRIIFSICNLFPIERKVSFVVSFKSNSEYVYHAIKQYPNPFTVVFLCTSSCFHQLNDELAQEEVLLFNLKKPFDFFKSIYHLATSRYIVVDNYYGFLAATNFKKEVECIQVWHAAGAFKTFGLKDKSINTRTKGAITRFKKVYSQFHKIVIGSDIMQSIFKEAFGVGSDNFLCTGVPRTDLFFDDLLKEQTIRKIYQKHSGLMHKKIILYAPTFRDYELNNFSLKLDLALMSQELKDDYVVIIKLHPVVKNKKALADYKGFILDFSHYDDINELLLITDILITDYSSIPFEFSLLKRPMIFYPYDLKSYQENRGFWKEYEQLVPGPIAFNTEEIIRLIKENDFDMERIVEFSTQWNKYSDGKSSYNLTNYLYQHSEDPAVGRS</sequence>
<dbReference type="AlphaFoldDB" id="A0A5J4JER1"/>
<proteinExistence type="inferred from homology"/>
<evidence type="ECO:0000256" key="6">
    <source>
        <dbReference type="ARBA" id="ARBA00023136"/>
    </source>
</evidence>
<dbReference type="InterPro" id="IPR051612">
    <property type="entry name" value="Teichoic_Acid_Biosynth"/>
</dbReference>
<evidence type="ECO:0000313" key="8">
    <source>
        <dbReference type="Proteomes" id="UP000391919"/>
    </source>
</evidence>
<evidence type="ECO:0000256" key="5">
    <source>
        <dbReference type="ARBA" id="ARBA00022944"/>
    </source>
</evidence>